<dbReference type="Proteomes" id="UP000019491">
    <property type="component" value="Unassembled WGS sequence"/>
</dbReference>
<feature type="domain" description="Hydantoinase/oxoprolinase N-terminal" evidence="2">
    <location>
        <begin position="3"/>
        <end position="181"/>
    </location>
</feature>
<dbReference type="PANTHER" id="PTHR11365">
    <property type="entry name" value="5-OXOPROLINASE RELATED"/>
    <property type="match status" value="1"/>
</dbReference>
<reference evidence="4 5" key="1">
    <citation type="submission" date="2014-02" db="EMBL/GenBank/DDBJ databases">
        <title>Whole genome shotgun sequence of Rhodococcus wratislaviensis NBRC 100605.</title>
        <authorList>
            <person name="Hosoyama A."/>
            <person name="Tsuchikane K."/>
            <person name="Yoshida I."/>
            <person name="Ohji S."/>
            <person name="Ichikawa N."/>
            <person name="Yamazoe A."/>
            <person name="Fujita N."/>
        </authorList>
    </citation>
    <scope>NUCLEOTIDE SEQUENCE [LARGE SCALE GENOMIC DNA]</scope>
    <source>
        <strain evidence="4 5">NBRC 100605</strain>
    </source>
</reference>
<dbReference type="GO" id="GO:0006749">
    <property type="term" value="P:glutathione metabolic process"/>
    <property type="evidence" value="ECO:0007669"/>
    <property type="project" value="TreeGrafter"/>
</dbReference>
<accession>X0Q6U5</accession>
<sequence>MLRIGIDVGGTFTDVTALDDETGTFWIHKLPSTTDDQSVAVAEGVAAVVTQAGRRLDEVGYLGHGTTVATNVVLEGNGARTVLVTTDGLRDILEIGRQQRPDLYDFDADKPDALVPRALVHTIAERINAEGKVLRALADDDVLTTAHQIIGDAPEAIAVCFLHSYRNAAHEVAVTERLRELLPDAYVCASAEIAPVFREFERFSTTVVNAYVGPKIERYISRLAQRIADIGVPVEPKVIGSGGGMMSLDAVRRHPVSTLLSGPSAGVVGATHVAQAAGFANIITFDMGGTSTDVCLVSDGVALSASQRTIEGRPVRANSLDIHTVGAGGGSLAAVDSGGALEVGPASAGSHPGPAAYGRGGTRPTVTDANVIRGRLNPRYILGGALAVDYAAAERSIDGLCTPMGADRMTVSRGIGRIAAVNMAGAVRRVSVEAGEDPRGYILVAFGGAGPLHAVEVAREVGMSTVLVPPNPGTLCALGLLVTDIRTDFTHAALAEAKSNDLGKLNEVLGQLRTAATEWLAAEAPPGSATTITGVAKMRYARQNFELSVPLPQRIVDAARIEPDALDDLVTGFHQAHAKSYGFAHESATVQIIELQTTATALVDRPATRQIPAGPVEPGEDAVLEYRDVDFDTTGTVTTPVYRREALHAGIVLTGPAIVEQMDTTTVITPDACGRVDPYGNLIIELEQS</sequence>
<dbReference type="OrthoDB" id="9768323at2"/>
<proteinExistence type="predicted"/>
<dbReference type="SUPFAM" id="SSF53067">
    <property type="entry name" value="Actin-like ATPase domain"/>
    <property type="match status" value="1"/>
</dbReference>
<dbReference type="InterPro" id="IPR043129">
    <property type="entry name" value="ATPase_NBD"/>
</dbReference>
<feature type="domain" description="Hydantoinase A/oxoprolinase" evidence="1">
    <location>
        <begin position="202"/>
        <end position="488"/>
    </location>
</feature>
<evidence type="ECO:0000313" key="4">
    <source>
        <dbReference type="EMBL" id="GAF46426.1"/>
    </source>
</evidence>
<name>X0Q6U5_RHOWR</name>
<dbReference type="GO" id="GO:0017168">
    <property type="term" value="F:5-oxoprolinase (ATP-hydrolyzing) activity"/>
    <property type="evidence" value="ECO:0007669"/>
    <property type="project" value="TreeGrafter"/>
</dbReference>
<dbReference type="AlphaFoldDB" id="X0Q6U5"/>
<evidence type="ECO:0000259" key="3">
    <source>
        <dbReference type="Pfam" id="PF19278"/>
    </source>
</evidence>
<dbReference type="GO" id="GO:0005829">
    <property type="term" value="C:cytosol"/>
    <property type="evidence" value="ECO:0007669"/>
    <property type="project" value="TreeGrafter"/>
</dbReference>
<dbReference type="InterPro" id="IPR045079">
    <property type="entry name" value="Oxoprolinase-like"/>
</dbReference>
<protein>
    <submittedName>
        <fullName evidence="4">Hydantoinase A</fullName>
    </submittedName>
</protein>
<dbReference type="EMBL" id="BAWF01000031">
    <property type="protein sequence ID" value="GAF46426.1"/>
    <property type="molecule type" value="Genomic_DNA"/>
</dbReference>
<feature type="domain" description="Acetophenone carboxylase-like C-terminal" evidence="3">
    <location>
        <begin position="496"/>
        <end position="678"/>
    </location>
</feature>
<dbReference type="PANTHER" id="PTHR11365:SF23">
    <property type="entry name" value="HYPOTHETICAL 5-OXOPROLINASE (EUROFUNG)-RELATED"/>
    <property type="match status" value="1"/>
</dbReference>
<keyword evidence="5" id="KW-1185">Reference proteome</keyword>
<comment type="caution">
    <text evidence="4">The sequence shown here is derived from an EMBL/GenBank/DDBJ whole genome shotgun (WGS) entry which is preliminary data.</text>
</comment>
<dbReference type="Pfam" id="PF19278">
    <property type="entry name" value="Hydant_A_C"/>
    <property type="match status" value="1"/>
</dbReference>
<dbReference type="InterPro" id="IPR002821">
    <property type="entry name" value="Hydantoinase_A"/>
</dbReference>
<dbReference type="InterPro" id="IPR049517">
    <property type="entry name" value="ACX-like_C"/>
</dbReference>
<evidence type="ECO:0000313" key="5">
    <source>
        <dbReference type="Proteomes" id="UP000019491"/>
    </source>
</evidence>
<dbReference type="Pfam" id="PF01968">
    <property type="entry name" value="Hydantoinase_A"/>
    <property type="match status" value="1"/>
</dbReference>
<dbReference type="InterPro" id="IPR008040">
    <property type="entry name" value="Hydant_A_N"/>
</dbReference>
<dbReference type="Pfam" id="PF05378">
    <property type="entry name" value="Hydant_A_N"/>
    <property type="match status" value="1"/>
</dbReference>
<organism evidence="4 5">
    <name type="scientific">Rhodococcus wratislaviensis NBRC 100605</name>
    <dbReference type="NCBI Taxonomy" id="1219028"/>
    <lineage>
        <taxon>Bacteria</taxon>
        <taxon>Bacillati</taxon>
        <taxon>Actinomycetota</taxon>
        <taxon>Actinomycetes</taxon>
        <taxon>Mycobacteriales</taxon>
        <taxon>Nocardiaceae</taxon>
        <taxon>Rhodococcus</taxon>
    </lineage>
</organism>
<gene>
    <name evidence="4" type="primary">hyuA</name>
    <name evidence="4" type="ORF">RW1_031_00070</name>
</gene>
<dbReference type="RefSeq" id="WP_037234077.1">
    <property type="nucleotide sequence ID" value="NZ_BAWF01000031.1"/>
</dbReference>
<evidence type="ECO:0000259" key="1">
    <source>
        <dbReference type="Pfam" id="PF01968"/>
    </source>
</evidence>
<evidence type="ECO:0000259" key="2">
    <source>
        <dbReference type="Pfam" id="PF05378"/>
    </source>
</evidence>